<dbReference type="InterPro" id="IPR007497">
    <property type="entry name" value="SIMPL/DUF541"/>
</dbReference>
<dbReference type="PANTHER" id="PTHR34387:SF1">
    <property type="entry name" value="PERIPLASMIC IMMUNOGENIC PROTEIN"/>
    <property type="match status" value="1"/>
</dbReference>
<organism evidence="1 2">
    <name type="scientific">Candidatus Zambryskibacteria bacterium RIFCSPLOWO2_02_FULL_39_14</name>
    <dbReference type="NCBI Taxonomy" id="1802769"/>
    <lineage>
        <taxon>Bacteria</taxon>
        <taxon>Candidatus Zambryskiibacteriota</taxon>
    </lineage>
</organism>
<dbReference type="Proteomes" id="UP000177096">
    <property type="component" value="Unassembled WGS sequence"/>
</dbReference>
<protein>
    <recommendedName>
        <fullName evidence="3">DUF541 domain-containing protein</fullName>
    </recommendedName>
</protein>
<dbReference type="Gene3D" id="3.30.110.170">
    <property type="entry name" value="Protein of unknown function (DUF541), domain 1"/>
    <property type="match status" value="1"/>
</dbReference>
<evidence type="ECO:0008006" key="3">
    <source>
        <dbReference type="Google" id="ProtNLM"/>
    </source>
</evidence>
<dbReference type="EMBL" id="MHWM01000031">
    <property type="protein sequence ID" value="OHB08077.1"/>
    <property type="molecule type" value="Genomic_DNA"/>
</dbReference>
<name>A0A1G2UF78_9BACT</name>
<evidence type="ECO:0000313" key="2">
    <source>
        <dbReference type="Proteomes" id="UP000177096"/>
    </source>
</evidence>
<gene>
    <name evidence="1" type="ORF">A3I86_00055</name>
</gene>
<evidence type="ECO:0000313" key="1">
    <source>
        <dbReference type="EMBL" id="OHB08077.1"/>
    </source>
</evidence>
<dbReference type="InterPro" id="IPR052022">
    <property type="entry name" value="26kDa_periplasmic_antigen"/>
</dbReference>
<dbReference type="Pfam" id="PF04402">
    <property type="entry name" value="SIMPL"/>
    <property type="match status" value="1"/>
</dbReference>
<sequence>MNPEEKQKVLKWVRVALIVLAVFLAVKTIGALEDLRSIDPTYNSISVSGVGEAVSIPDVATFSFTVSADAKVVSDAQSQVTKKMDAILAALKSLGIEEKDIKTIDYSVNPKYVFEPIVCITTPCPYNNRRVQDGYTVNHNVLVKVRNTKDSGQALAIAGENGATSLSGISFTIDDPDKIMDEARAEAILDAREKAKMLAKELDVRLVRVVSFYDNTGGGIPYFGEAMGGDMVKNVAPVPTIPVGENKITVSVTVTYEIR</sequence>
<dbReference type="GO" id="GO:0006974">
    <property type="term" value="P:DNA damage response"/>
    <property type="evidence" value="ECO:0007669"/>
    <property type="project" value="TreeGrafter"/>
</dbReference>
<dbReference type="PANTHER" id="PTHR34387">
    <property type="entry name" value="SLR1258 PROTEIN"/>
    <property type="match status" value="1"/>
</dbReference>
<dbReference type="Gene3D" id="3.30.70.2970">
    <property type="entry name" value="Protein of unknown function (DUF541), domain 2"/>
    <property type="match status" value="1"/>
</dbReference>
<reference evidence="1 2" key="1">
    <citation type="journal article" date="2016" name="Nat. Commun.">
        <title>Thousands of microbial genomes shed light on interconnected biogeochemical processes in an aquifer system.</title>
        <authorList>
            <person name="Anantharaman K."/>
            <person name="Brown C.T."/>
            <person name="Hug L.A."/>
            <person name="Sharon I."/>
            <person name="Castelle C.J."/>
            <person name="Probst A.J."/>
            <person name="Thomas B.C."/>
            <person name="Singh A."/>
            <person name="Wilkins M.J."/>
            <person name="Karaoz U."/>
            <person name="Brodie E.L."/>
            <person name="Williams K.H."/>
            <person name="Hubbard S.S."/>
            <person name="Banfield J.F."/>
        </authorList>
    </citation>
    <scope>NUCLEOTIDE SEQUENCE [LARGE SCALE GENOMIC DNA]</scope>
</reference>
<accession>A0A1G2UF78</accession>
<comment type="caution">
    <text evidence="1">The sequence shown here is derived from an EMBL/GenBank/DDBJ whole genome shotgun (WGS) entry which is preliminary data.</text>
</comment>
<dbReference type="AlphaFoldDB" id="A0A1G2UF78"/>
<proteinExistence type="predicted"/>